<dbReference type="InterPro" id="IPR029068">
    <property type="entry name" value="Glyas_Bleomycin-R_OHBP_Dase"/>
</dbReference>
<dbReference type="CDD" id="cd08347">
    <property type="entry name" value="PcpA_C_like"/>
    <property type="match status" value="1"/>
</dbReference>
<feature type="domain" description="VOC" evidence="1">
    <location>
        <begin position="157"/>
        <end position="280"/>
    </location>
</feature>
<comment type="caution">
    <text evidence="2">The sequence shown here is derived from an EMBL/GenBank/DDBJ whole genome shotgun (WGS) entry which is preliminary data.</text>
</comment>
<reference evidence="2 3" key="1">
    <citation type="submission" date="2018-01" db="EMBL/GenBank/DDBJ databases">
        <title>Deinococcus koreensis sp. nov., a radiation-resistant bacterium isolated from river water.</title>
        <authorList>
            <person name="Choi A."/>
        </authorList>
    </citation>
    <scope>NUCLEOTIDE SEQUENCE [LARGE SCALE GENOMIC DNA]</scope>
    <source>
        <strain evidence="2 3">SJW1-2</strain>
    </source>
</reference>
<proteinExistence type="predicted"/>
<dbReference type="GO" id="GO:0051213">
    <property type="term" value="F:dioxygenase activity"/>
    <property type="evidence" value="ECO:0007669"/>
    <property type="project" value="UniProtKB-KW"/>
</dbReference>
<dbReference type="PANTHER" id="PTHR36110">
    <property type="entry name" value="RING-CLEAVING DIOXYGENASE MHQE-RELATED"/>
    <property type="match status" value="1"/>
</dbReference>
<dbReference type="InterPro" id="IPR052537">
    <property type="entry name" value="Extradiol_RC_dioxygenase"/>
</dbReference>
<dbReference type="EMBL" id="PPPD01000001">
    <property type="protein sequence ID" value="PNY81159.1"/>
    <property type="molecule type" value="Genomic_DNA"/>
</dbReference>
<keyword evidence="3" id="KW-1185">Reference proteome</keyword>
<name>A0A2K3UX92_9DEIO</name>
<dbReference type="SUPFAM" id="SSF54593">
    <property type="entry name" value="Glyoxalase/Bleomycin resistance protein/Dihydroxybiphenyl dioxygenase"/>
    <property type="match status" value="1"/>
</dbReference>
<dbReference type="PANTHER" id="PTHR36110:SF4">
    <property type="entry name" value="RING-CLEAVING DIOXYGENASE MHQA-RELATED"/>
    <property type="match status" value="1"/>
</dbReference>
<evidence type="ECO:0000259" key="1">
    <source>
        <dbReference type="PROSITE" id="PS51819"/>
    </source>
</evidence>
<evidence type="ECO:0000313" key="3">
    <source>
        <dbReference type="Proteomes" id="UP000236379"/>
    </source>
</evidence>
<dbReference type="InterPro" id="IPR004360">
    <property type="entry name" value="Glyas_Fos-R_dOase_dom"/>
</dbReference>
<gene>
    <name evidence="2" type="ORF">CVO96_07000</name>
</gene>
<dbReference type="Pfam" id="PF00903">
    <property type="entry name" value="Glyoxalase"/>
    <property type="match status" value="2"/>
</dbReference>
<dbReference type="AlphaFoldDB" id="A0A2K3UX92"/>
<dbReference type="RefSeq" id="WP_103311602.1">
    <property type="nucleotide sequence ID" value="NZ_PPPD01000001.1"/>
</dbReference>
<keyword evidence="2" id="KW-0560">Oxidoreductase</keyword>
<feature type="domain" description="VOC" evidence="1">
    <location>
        <begin position="8"/>
        <end position="134"/>
    </location>
</feature>
<dbReference type="InterPro" id="IPR037523">
    <property type="entry name" value="VOC_core"/>
</dbReference>
<dbReference type="OrthoDB" id="9785698at2"/>
<dbReference type="Proteomes" id="UP000236379">
    <property type="component" value="Unassembled WGS sequence"/>
</dbReference>
<dbReference type="Gene3D" id="3.10.180.10">
    <property type="entry name" value="2,3-Dihydroxybiphenyl 1,2-Dioxygenase, domain 1"/>
    <property type="match status" value="2"/>
</dbReference>
<sequence>MTPPPLSGVHHVSALSAEIAANHDFYTRVLGLRLVKKTVNQDSPGMYHLFYADGAGSAGTDMTFFDFPRAAREHRGRDSITLTTFRVTGEAALSFWVQRLDDFGVPHGGVHYRDGRAHLDFEDVDGTRLSLFDDGGEGPRGVPNDQSDVPQEDQIQGLGYSGLTVAELAPTRDFLERGLGLREVQTYLTDGFTTHVFEMGEGGPHAELHVTGRDDLPHSRPGAGSVHHVALRMRDEQELRAWLFHLDAEGLGSSGRVDRHYFASIYLRDPNGLVIELATDGPGFATDESLDELGERLSLPPFLEPRRATIEAHLRPLALGAGDG</sequence>
<protein>
    <submittedName>
        <fullName evidence="2">Ring-cleaving dioxygenase</fullName>
    </submittedName>
</protein>
<dbReference type="PROSITE" id="PS51819">
    <property type="entry name" value="VOC"/>
    <property type="match status" value="2"/>
</dbReference>
<organism evidence="2 3">
    <name type="scientific">Deinococcus koreensis</name>
    <dbReference type="NCBI Taxonomy" id="2054903"/>
    <lineage>
        <taxon>Bacteria</taxon>
        <taxon>Thermotogati</taxon>
        <taxon>Deinococcota</taxon>
        <taxon>Deinococci</taxon>
        <taxon>Deinococcales</taxon>
        <taxon>Deinococcaceae</taxon>
        <taxon>Deinococcus</taxon>
    </lineage>
</organism>
<evidence type="ECO:0000313" key="2">
    <source>
        <dbReference type="EMBL" id="PNY81159.1"/>
    </source>
</evidence>
<keyword evidence="2" id="KW-0223">Dioxygenase</keyword>
<accession>A0A2K3UX92</accession>